<evidence type="ECO:0000313" key="1">
    <source>
        <dbReference type="EMBL" id="ARQ01710.1"/>
    </source>
</evidence>
<reference evidence="1 2" key="1">
    <citation type="submission" date="2017-05" db="EMBL/GenBank/DDBJ databases">
        <title>Full genome sequence of Pseudorhodoplanes sinuspersici.</title>
        <authorList>
            <person name="Dastgheib S.M.M."/>
            <person name="Shavandi M."/>
            <person name="Tirandaz H."/>
        </authorList>
    </citation>
    <scope>NUCLEOTIDE SEQUENCE [LARGE SCALE GENOMIC DNA]</scope>
    <source>
        <strain evidence="1 2">RIPI110</strain>
    </source>
</reference>
<sequence length="466" mass="51054">MTALAEIIDYEAHQQKRERHKIRQAIRLEAEAIEAWFDAQPDRESDVTFAQYAAKKAEWRSKYGHHFPSLYEIDCAWPHHWISVSEQDAWQFKYSRKEIPLSVIPFPVPATQSAEQALPLTFFDECSTPTPKKWLVKGVVAKGENSSVFGAPGSLKSAMLTDIAVHTAAGKDWRGFKHKERAGVVYFAFERADQVRRRLSAYAKRDGMSGLPMAVTGQIVDMLNPSCVDIIVQTVRAAEARFGMPVGVIVIDTWSKGIAAGGGDEDKARDQNIVAANLRRIHELLDVHIAGVGHSGKDETRGERGSNARQGDVDLQIHITGDAVKTATVIKANDQPEGALTSFAGEVVNLGVDEDGDAVTAFILSMAAVAAPKATSRLSDRQVLALDALKTAIKEHGQAGAVAVDRWRDELFRIGVLDIEAKNPREPFRRLRDALARSQRIAESDGMVRIGMPTLGPSPLIGQLPG</sequence>
<dbReference type="Proteomes" id="UP000194137">
    <property type="component" value="Chromosome"/>
</dbReference>
<protein>
    <submittedName>
        <fullName evidence="1">Uncharacterized protein</fullName>
    </submittedName>
</protein>
<dbReference type="InterPro" id="IPR027417">
    <property type="entry name" value="P-loop_NTPase"/>
</dbReference>
<dbReference type="Gene3D" id="3.40.50.300">
    <property type="entry name" value="P-loop containing nucleotide triphosphate hydrolases"/>
    <property type="match status" value="1"/>
</dbReference>
<dbReference type="Pfam" id="PF13481">
    <property type="entry name" value="AAA_25"/>
    <property type="match status" value="1"/>
</dbReference>
<organism evidence="1 2">
    <name type="scientific">Pseudorhodoplanes sinuspersici</name>
    <dbReference type="NCBI Taxonomy" id="1235591"/>
    <lineage>
        <taxon>Bacteria</taxon>
        <taxon>Pseudomonadati</taxon>
        <taxon>Pseudomonadota</taxon>
        <taxon>Alphaproteobacteria</taxon>
        <taxon>Hyphomicrobiales</taxon>
        <taxon>Pseudorhodoplanes</taxon>
    </lineage>
</organism>
<dbReference type="STRING" id="1235591.CAK95_23355"/>
<dbReference type="SUPFAM" id="SSF52540">
    <property type="entry name" value="P-loop containing nucleoside triphosphate hydrolases"/>
    <property type="match status" value="1"/>
</dbReference>
<name>A0A1W6ZWL9_9HYPH</name>
<gene>
    <name evidence="1" type="ORF">CAK95_23355</name>
</gene>
<dbReference type="EMBL" id="CP021112">
    <property type="protein sequence ID" value="ARQ01710.1"/>
    <property type="molecule type" value="Genomic_DNA"/>
</dbReference>
<evidence type="ECO:0000313" key="2">
    <source>
        <dbReference type="Proteomes" id="UP000194137"/>
    </source>
</evidence>
<dbReference type="AlphaFoldDB" id="A0A1W6ZWL9"/>
<dbReference type="KEGG" id="psin:CAK95_23355"/>
<keyword evidence="2" id="KW-1185">Reference proteome</keyword>
<proteinExistence type="predicted"/>
<accession>A0A1W6ZWL9</accession>
<dbReference type="OrthoDB" id="1496333at2"/>
<dbReference type="RefSeq" id="WP_086090102.1">
    <property type="nucleotide sequence ID" value="NZ_CP021112.1"/>
</dbReference>